<feature type="region of interest" description="Disordered" evidence="3">
    <location>
        <begin position="1"/>
        <end position="21"/>
    </location>
</feature>
<gene>
    <name evidence="4" type="ordered locus">Isop_3634</name>
</gene>
<dbReference type="eggNOG" id="COG0824">
    <property type="taxonomic scope" value="Bacteria"/>
</dbReference>
<organism evidence="4 5">
    <name type="scientific">Isosphaera pallida (strain ATCC 43644 / DSM 9630 / IS1B)</name>
    <dbReference type="NCBI Taxonomy" id="575540"/>
    <lineage>
        <taxon>Bacteria</taxon>
        <taxon>Pseudomonadati</taxon>
        <taxon>Planctomycetota</taxon>
        <taxon>Planctomycetia</taxon>
        <taxon>Isosphaerales</taxon>
        <taxon>Isosphaeraceae</taxon>
        <taxon>Isosphaera</taxon>
    </lineage>
</organism>
<dbReference type="EMBL" id="CP002353">
    <property type="protein sequence ID" value="ADV64191.1"/>
    <property type="molecule type" value="Genomic_DNA"/>
</dbReference>
<dbReference type="FunCoup" id="E8QYK8">
    <property type="interactions" value="154"/>
</dbReference>
<dbReference type="Proteomes" id="UP000008631">
    <property type="component" value="Chromosome"/>
</dbReference>
<evidence type="ECO:0000256" key="3">
    <source>
        <dbReference type="SAM" id="MobiDB-lite"/>
    </source>
</evidence>
<dbReference type="STRING" id="575540.Isop_3634"/>
<evidence type="ECO:0000256" key="1">
    <source>
        <dbReference type="ARBA" id="ARBA00005953"/>
    </source>
</evidence>
<accession>E8QYK8</accession>
<dbReference type="SUPFAM" id="SSF54637">
    <property type="entry name" value="Thioesterase/thiol ester dehydrase-isomerase"/>
    <property type="match status" value="1"/>
</dbReference>
<dbReference type="PIRSF" id="PIRSF003230">
    <property type="entry name" value="YbgC"/>
    <property type="match status" value="1"/>
</dbReference>
<dbReference type="GO" id="GO:0047617">
    <property type="term" value="F:fatty acyl-CoA hydrolase activity"/>
    <property type="evidence" value="ECO:0007669"/>
    <property type="project" value="TreeGrafter"/>
</dbReference>
<dbReference type="InterPro" id="IPR029069">
    <property type="entry name" value="HotDog_dom_sf"/>
</dbReference>
<dbReference type="PANTHER" id="PTHR31793">
    <property type="entry name" value="4-HYDROXYBENZOYL-COA THIOESTERASE FAMILY MEMBER"/>
    <property type="match status" value="1"/>
</dbReference>
<reference evidence="4 5" key="2">
    <citation type="journal article" date="2011" name="Stand. Genomic Sci.">
        <title>Complete genome sequence of Isosphaera pallida type strain (IS1B).</title>
        <authorList>
            <consortium name="US DOE Joint Genome Institute (JGI-PGF)"/>
            <person name="Goker M."/>
            <person name="Cleland D."/>
            <person name="Saunders E."/>
            <person name="Lapidus A."/>
            <person name="Nolan M."/>
            <person name="Lucas S."/>
            <person name="Hammon N."/>
            <person name="Deshpande S."/>
            <person name="Cheng J.F."/>
            <person name="Tapia R."/>
            <person name="Han C."/>
            <person name="Goodwin L."/>
            <person name="Pitluck S."/>
            <person name="Liolios K."/>
            <person name="Pagani I."/>
            <person name="Ivanova N."/>
            <person name="Mavromatis K."/>
            <person name="Pati A."/>
            <person name="Chen A."/>
            <person name="Palaniappan K."/>
            <person name="Land M."/>
            <person name="Hauser L."/>
            <person name="Chang Y.J."/>
            <person name="Jeffries C.D."/>
            <person name="Detter J.C."/>
            <person name="Beck B."/>
            <person name="Woyke T."/>
            <person name="Bristow J."/>
            <person name="Eisen J.A."/>
            <person name="Markowitz V."/>
            <person name="Hugenholtz P."/>
            <person name="Kyrpides N.C."/>
            <person name="Klenk H.P."/>
        </authorList>
    </citation>
    <scope>NUCLEOTIDE SEQUENCE [LARGE SCALE GENOMIC DNA]</scope>
    <source>
        <strain evidence="5">ATCC 43644 / DSM 9630 / IS1B</strain>
    </source>
</reference>
<keyword evidence="5" id="KW-1185">Reference proteome</keyword>
<evidence type="ECO:0000313" key="5">
    <source>
        <dbReference type="Proteomes" id="UP000008631"/>
    </source>
</evidence>
<proteinExistence type="inferred from homology"/>
<sequence length="144" mass="16397">MDETKPAPVGPADPSPVAHPQSDDITIRVRYAETDRMGFLHHAQFAVYFEQGRTELLRKRGITYREIEDAGSFLVVVELNCKYRKPAKYDDLLTIRTTVESVSFVKIKHRYEVIRDGEILAIGHTTLACVDRDGKPRALPEELK</sequence>
<reference key="1">
    <citation type="submission" date="2010-11" db="EMBL/GenBank/DDBJ databases">
        <title>The complete sequence of chromosome of Isophaera pallida ATCC 43644.</title>
        <authorList>
            <consortium name="US DOE Joint Genome Institute (JGI-PGF)"/>
            <person name="Lucas S."/>
            <person name="Copeland A."/>
            <person name="Lapidus A."/>
            <person name="Bruce D."/>
            <person name="Goodwin L."/>
            <person name="Pitluck S."/>
            <person name="Kyrpides N."/>
            <person name="Mavromatis K."/>
            <person name="Pagani I."/>
            <person name="Ivanova N."/>
            <person name="Saunders E."/>
            <person name="Brettin T."/>
            <person name="Detter J.C."/>
            <person name="Han C."/>
            <person name="Tapia R."/>
            <person name="Land M."/>
            <person name="Hauser L."/>
            <person name="Markowitz V."/>
            <person name="Cheng J.-F."/>
            <person name="Hugenholtz P."/>
            <person name="Woyke T."/>
            <person name="Wu D."/>
            <person name="Eisen J.A."/>
        </authorList>
    </citation>
    <scope>NUCLEOTIDE SEQUENCE</scope>
    <source>
        <strain>ATCC 43644</strain>
    </source>
</reference>
<comment type="similarity">
    <text evidence="1">Belongs to the 4-hydroxybenzoyl-CoA thioesterase family.</text>
</comment>
<name>E8QYK8_ISOPI</name>
<dbReference type="AlphaFoldDB" id="E8QYK8"/>
<evidence type="ECO:0000313" key="4">
    <source>
        <dbReference type="EMBL" id="ADV64191.1"/>
    </source>
</evidence>
<dbReference type="InParanoid" id="E8QYK8"/>
<dbReference type="NCBIfam" id="TIGR00051">
    <property type="entry name" value="YbgC/FadM family acyl-CoA thioesterase"/>
    <property type="match status" value="1"/>
</dbReference>
<dbReference type="InterPro" id="IPR050563">
    <property type="entry name" value="4-hydroxybenzoyl-CoA_TE"/>
</dbReference>
<protein>
    <submittedName>
        <fullName evidence="4">Thioesterase superfamily protein</fullName>
    </submittedName>
</protein>
<dbReference type="CDD" id="cd00586">
    <property type="entry name" value="4HBT"/>
    <property type="match status" value="1"/>
</dbReference>
<dbReference type="InterPro" id="IPR006684">
    <property type="entry name" value="YbgC/YbaW"/>
</dbReference>
<dbReference type="KEGG" id="ipa:Isop_3634"/>
<keyword evidence="2" id="KW-0378">Hydrolase</keyword>
<dbReference type="RefSeq" id="WP_013566479.1">
    <property type="nucleotide sequence ID" value="NC_014962.1"/>
</dbReference>
<evidence type="ECO:0000256" key="2">
    <source>
        <dbReference type="ARBA" id="ARBA00022801"/>
    </source>
</evidence>
<dbReference type="Gene3D" id="3.10.129.10">
    <property type="entry name" value="Hotdog Thioesterase"/>
    <property type="match status" value="1"/>
</dbReference>
<dbReference type="PANTHER" id="PTHR31793:SF27">
    <property type="entry name" value="NOVEL THIOESTERASE SUPERFAMILY DOMAIN AND SAPOSIN A-TYPE DOMAIN CONTAINING PROTEIN (0610012H03RIK)"/>
    <property type="match status" value="1"/>
</dbReference>
<dbReference type="Pfam" id="PF13279">
    <property type="entry name" value="4HBT_2"/>
    <property type="match status" value="1"/>
</dbReference>
<dbReference type="HOGENOM" id="CLU_101141_3_2_0"/>
<dbReference type="OrthoDB" id="9800856at2"/>